<feature type="region of interest" description="Disordered" evidence="1">
    <location>
        <begin position="1706"/>
        <end position="1739"/>
    </location>
</feature>
<feature type="region of interest" description="Disordered" evidence="1">
    <location>
        <begin position="1267"/>
        <end position="1294"/>
    </location>
</feature>
<evidence type="ECO:0000256" key="1">
    <source>
        <dbReference type="SAM" id="MobiDB-lite"/>
    </source>
</evidence>
<name>A0AAW0EUS1_9TRYP</name>
<feature type="compositionally biased region" description="Basic and acidic residues" evidence="1">
    <location>
        <begin position="1092"/>
        <end position="1101"/>
    </location>
</feature>
<organism evidence="2 3">
    <name type="scientific">Novymonas esmeraldas</name>
    <dbReference type="NCBI Taxonomy" id="1808958"/>
    <lineage>
        <taxon>Eukaryota</taxon>
        <taxon>Discoba</taxon>
        <taxon>Euglenozoa</taxon>
        <taxon>Kinetoplastea</taxon>
        <taxon>Metakinetoplastina</taxon>
        <taxon>Trypanosomatida</taxon>
        <taxon>Trypanosomatidae</taxon>
        <taxon>Novymonas</taxon>
    </lineage>
</organism>
<proteinExistence type="predicted"/>
<feature type="compositionally biased region" description="Low complexity" evidence="1">
    <location>
        <begin position="140"/>
        <end position="162"/>
    </location>
</feature>
<evidence type="ECO:0000313" key="3">
    <source>
        <dbReference type="Proteomes" id="UP001430356"/>
    </source>
</evidence>
<feature type="compositionally biased region" description="Low complexity" evidence="1">
    <location>
        <begin position="1046"/>
        <end position="1056"/>
    </location>
</feature>
<keyword evidence="3" id="KW-1185">Reference proteome</keyword>
<feature type="region of interest" description="Disordered" evidence="1">
    <location>
        <begin position="445"/>
        <end position="512"/>
    </location>
</feature>
<feature type="region of interest" description="Disordered" evidence="1">
    <location>
        <begin position="601"/>
        <end position="640"/>
    </location>
</feature>
<feature type="compositionally biased region" description="Basic and acidic residues" evidence="1">
    <location>
        <begin position="446"/>
        <end position="463"/>
    </location>
</feature>
<feature type="region of interest" description="Disordered" evidence="1">
    <location>
        <begin position="134"/>
        <end position="172"/>
    </location>
</feature>
<feature type="compositionally biased region" description="Gly residues" evidence="1">
    <location>
        <begin position="1540"/>
        <end position="1549"/>
    </location>
</feature>
<reference evidence="2 3" key="1">
    <citation type="journal article" date="2021" name="MBio">
        <title>A New Model Trypanosomatid, Novymonas esmeraldas: Genomic Perception of Its 'Candidatus Pandoraea novymonadis' Endosymbiont.</title>
        <authorList>
            <person name="Zakharova A."/>
            <person name="Saura A."/>
            <person name="Butenko A."/>
            <person name="Podesvova L."/>
            <person name="Warmusova S."/>
            <person name="Kostygov A.Y."/>
            <person name="Nenarokova A."/>
            <person name="Lukes J."/>
            <person name="Opperdoes F.R."/>
            <person name="Yurchenko V."/>
        </authorList>
    </citation>
    <scope>NUCLEOTIDE SEQUENCE [LARGE SCALE GENOMIC DNA]</scope>
    <source>
        <strain evidence="2 3">E262AT.01</strain>
    </source>
</reference>
<sequence length="1782" mass="190805">MFDGCLQHCLEFVGVQPHHTGCTAAQLSEFICVDLLPFQGWAANPTLRDTIVRLLVVTHAAEVEVYTTAPPQDAQDAQDARGKANPPVRRRGGRAAGVPCPSRTDPPARRHVAPGEAVLLLDAGRVAWVEGDGGGGSGGAASLTSSVASKPPLPSSLSASPPEQQTHGGGDGGVVLFFVPSTDLRQRTLGFPIQNEKETMLASFVVESALLGWQRLPGTQEFKARYKTHLLTSGLAWLRQTQRVSTVYTYDEASRSVAYRYFPHFALPLTECEKREEQRDGDGGDGEDELHVYGEWGHASGAGRAPSAAMLSAPSSPLRRCSSGRRHYPLHHFFARQRSRAAGFPAGVFDLQLVRCVIQQSPERRLLLQDAAHAILAAHDFFRARWEELARCERMHMRQLMGAAGLRIVAASVSLRGYTRQVQLVIPAEDLAWKVPVAALLSAHAPAERSGGESEDIAERGGSEEGNEEDTGDGDSDGTNDGGERSGTEDEDAVAATAEATQGVSHFSTHQEQHEAVAVLRADANHPLELQAAFEAERRPFSLTAAVPRLRLQVSSKHRRKGLGHFLERYASTRSTLTTRYVLLRNSKVFTLVYAPREAKCESPPTAADGDATTVPEVMPDSSPSGATVSTLPAAATPPPPRTLRFAAADVRLPKGLSAYAVNVVLDVLTQAAPHHAASMPQLARRIDMTTLNRRIVPFLRQIGYVHTTAVAQRGHRHVGLVVLLPVDGETRSGTLSDAAKQAVLAAEAASTREEARLQSLQSIARGRAIQSDMVLRSVPAVPDDAPRSTFGERLQEVHPLTTKVVNRIMAMRNGYAQDVVHRSSRLHLELWSQHYRYPASGDGGARVRDVLARMSFSTFVIVVGLTQVDVGHVLNRADGVYEWSTPLSELPPSVYGWCTQAGAHMVAACLQELHTRRLLHLLLSAGHGESRNFLATAGDWETATYTLAPQCTTDGYTHHFIAAAPPPPTAAATLYACLRYWLPLWSARRRSPRRAAAQLFTAPANVGVAQVVALSKVLRQDPGTLAAQIYQSLEPTREPRRSADGDIGSSAAANATERVTAGRRSRGGRASSSSSSSPPSATPTGWVGRGGRAEGDAEGRHARHRWQRKTSRVDLGGPTVSAALDSALHNFAPLKRVEEVLQHVLRSRGVQLQQHPLYCVPAALPRWHSGVGGGVGGGTAATSSEFALAGAGQGGPVYNRLLNTTTTHMAGLAETLRAVRHAHAAEGGGPPRLRRSFAEALREEVESVYAPQAAAAASAATAAGGAAEVPAGTPSPSAPSPLPAARPVASTRTRATPSAESIFEVVTDLLRMIVLSDQAHYRASIARSLLTALAAPRLVARARACLQRLPSFRRGRRLHSRVPQLSLAPSPYVLPLGALRVAPRPCANLAALHQLAQEADAAACAAVGGRESASLQSAHATLCSLLHGVASPSPPPPPLQVLHQPSVEQASLAMPPNAVRRVMTQLPLPRLAWPAEAVAWERLRRPPPGTAEGRGATASARRGRKRGRTSAAERDEAEPPRVGASAAADRESDGDSDDAGGGGGGGGAAAARAEAETARLLYPARSILHVSDTPYLQDMPTDGTPTAEEQRAVEACRVAFSTAAATAAAPQSPMWPHHADGEGVPLRYPSIFHHVDGSWHTYMWHLVVHTVYRYILRVPGIHHAELQARVLASGVVSGRALLAVLHFLLDRRLLRCREECLAGPPAPTGDADAARRRSPFHSRKRHRHDDDGDDGCVLKSQELRGDPWRGTAYGNCSYHPTVPLEGLRLVLSPQLLQIAPS</sequence>
<feature type="compositionally biased region" description="Low complexity" evidence="1">
    <location>
        <begin position="1267"/>
        <end position="1276"/>
    </location>
</feature>
<feature type="compositionally biased region" description="Basic residues" evidence="1">
    <location>
        <begin position="1717"/>
        <end position="1728"/>
    </location>
</feature>
<evidence type="ECO:0000313" key="2">
    <source>
        <dbReference type="EMBL" id="KAK7197828.1"/>
    </source>
</evidence>
<protein>
    <submittedName>
        <fullName evidence="2">Uncharacterized protein</fullName>
    </submittedName>
</protein>
<feature type="region of interest" description="Disordered" evidence="1">
    <location>
        <begin position="67"/>
        <end position="112"/>
    </location>
</feature>
<feature type="compositionally biased region" description="Acidic residues" evidence="1">
    <location>
        <begin position="465"/>
        <end position="478"/>
    </location>
</feature>
<feature type="region of interest" description="Disordered" evidence="1">
    <location>
        <begin position="1031"/>
        <end position="1118"/>
    </location>
</feature>
<gene>
    <name evidence="2" type="ORF">NESM_000736000</name>
</gene>
<dbReference type="Proteomes" id="UP001430356">
    <property type="component" value="Unassembled WGS sequence"/>
</dbReference>
<feature type="compositionally biased region" description="Low complexity" evidence="1">
    <location>
        <begin position="1069"/>
        <end position="1086"/>
    </location>
</feature>
<comment type="caution">
    <text evidence="2">The sequence shown here is derived from an EMBL/GenBank/DDBJ whole genome shotgun (WGS) entry which is preliminary data.</text>
</comment>
<feature type="compositionally biased region" description="Basic residues" evidence="1">
    <location>
        <begin position="1102"/>
        <end position="1111"/>
    </location>
</feature>
<feature type="compositionally biased region" description="Basic and acidic residues" evidence="1">
    <location>
        <begin position="1036"/>
        <end position="1045"/>
    </location>
</feature>
<accession>A0AAW0EUS1</accession>
<feature type="region of interest" description="Disordered" evidence="1">
    <location>
        <begin position="1485"/>
        <end position="1552"/>
    </location>
</feature>
<dbReference type="EMBL" id="JAECZO010000121">
    <property type="protein sequence ID" value="KAK7197828.1"/>
    <property type="molecule type" value="Genomic_DNA"/>
</dbReference>
<feature type="compositionally biased region" description="Low complexity" evidence="1">
    <location>
        <begin position="1491"/>
        <end position="1501"/>
    </location>
</feature>